<dbReference type="SUPFAM" id="SSF54236">
    <property type="entry name" value="Ubiquitin-like"/>
    <property type="match status" value="2"/>
</dbReference>
<dbReference type="EMBL" id="SNRW01003444">
    <property type="protein sequence ID" value="KAA6389826.1"/>
    <property type="molecule type" value="Genomic_DNA"/>
</dbReference>
<dbReference type="Pfam" id="PF00240">
    <property type="entry name" value="ubiquitin"/>
    <property type="match status" value="2"/>
</dbReference>
<dbReference type="SMART" id="SM00213">
    <property type="entry name" value="UBQ"/>
    <property type="match status" value="2"/>
</dbReference>
<dbReference type="CDD" id="cd17039">
    <property type="entry name" value="Ubl_ubiquitin_like"/>
    <property type="match status" value="1"/>
</dbReference>
<gene>
    <name evidence="2" type="ORF">EZS28_014648</name>
</gene>
<feature type="domain" description="Ubiquitin-like" evidence="1">
    <location>
        <begin position="1"/>
        <end position="72"/>
    </location>
</feature>
<dbReference type="PRINTS" id="PR00348">
    <property type="entry name" value="UBIQUITIN"/>
</dbReference>
<feature type="domain" description="Ubiquitin-like" evidence="1">
    <location>
        <begin position="77"/>
        <end position="151"/>
    </location>
</feature>
<proteinExistence type="predicted"/>
<reference evidence="2 3" key="1">
    <citation type="submission" date="2019-03" db="EMBL/GenBank/DDBJ databases">
        <title>Single cell metagenomics reveals metabolic interactions within the superorganism composed of flagellate Streblomastix strix and complex community of Bacteroidetes bacteria on its surface.</title>
        <authorList>
            <person name="Treitli S.C."/>
            <person name="Kolisko M."/>
            <person name="Husnik F."/>
            <person name="Keeling P."/>
            <person name="Hampl V."/>
        </authorList>
    </citation>
    <scope>NUCLEOTIDE SEQUENCE [LARGE SCALE GENOMIC DNA]</scope>
    <source>
        <strain evidence="2">ST1C</strain>
    </source>
</reference>
<dbReference type="InterPro" id="IPR029071">
    <property type="entry name" value="Ubiquitin-like_domsf"/>
</dbReference>
<sequence>MKIQIKSVFGKSYDLDVDSNQTIGSLKLWIQEKVGFFVENQRLLFQMKHLLDDCTLEDYKIPNEATLLLLIKGKQYFKIFVKIAPSDNNTRTLYQLDGSETILNLKQKMQDLDGIPVSMQRLTFANNDLEDDKTMRDYNIQSDATLFLYLRDDIVDV</sequence>
<accession>A0A5J4W5D2</accession>
<dbReference type="InterPro" id="IPR000626">
    <property type="entry name" value="Ubiquitin-like_dom"/>
</dbReference>
<evidence type="ECO:0000259" key="1">
    <source>
        <dbReference type="PROSITE" id="PS50053"/>
    </source>
</evidence>
<name>A0A5J4W5D2_9EUKA</name>
<dbReference type="AlphaFoldDB" id="A0A5J4W5D2"/>
<dbReference type="InterPro" id="IPR050158">
    <property type="entry name" value="Ubiquitin_ubiquitin-like"/>
</dbReference>
<protein>
    <submittedName>
        <fullName evidence="2">Putative Polyubiquitin</fullName>
    </submittedName>
</protein>
<dbReference type="PANTHER" id="PTHR10666">
    <property type="entry name" value="UBIQUITIN"/>
    <property type="match status" value="1"/>
</dbReference>
<evidence type="ECO:0000313" key="2">
    <source>
        <dbReference type="EMBL" id="KAA6389826.1"/>
    </source>
</evidence>
<dbReference type="OrthoDB" id="1885901at2759"/>
<dbReference type="Proteomes" id="UP000324800">
    <property type="component" value="Unassembled WGS sequence"/>
</dbReference>
<dbReference type="InterPro" id="IPR019956">
    <property type="entry name" value="Ubiquitin_dom"/>
</dbReference>
<evidence type="ECO:0000313" key="3">
    <source>
        <dbReference type="Proteomes" id="UP000324800"/>
    </source>
</evidence>
<dbReference type="Gene3D" id="3.10.20.90">
    <property type="entry name" value="Phosphatidylinositol 3-kinase Catalytic Subunit, Chain A, domain 1"/>
    <property type="match status" value="2"/>
</dbReference>
<comment type="caution">
    <text evidence="2">The sequence shown here is derived from an EMBL/GenBank/DDBJ whole genome shotgun (WGS) entry which is preliminary data.</text>
</comment>
<organism evidence="2 3">
    <name type="scientific">Streblomastix strix</name>
    <dbReference type="NCBI Taxonomy" id="222440"/>
    <lineage>
        <taxon>Eukaryota</taxon>
        <taxon>Metamonada</taxon>
        <taxon>Preaxostyla</taxon>
        <taxon>Oxymonadida</taxon>
        <taxon>Streblomastigidae</taxon>
        <taxon>Streblomastix</taxon>
    </lineage>
</organism>
<dbReference type="PROSITE" id="PS50053">
    <property type="entry name" value="UBIQUITIN_2"/>
    <property type="match status" value="2"/>
</dbReference>